<dbReference type="SUPFAM" id="SSF54236">
    <property type="entry name" value="Ubiquitin-like"/>
    <property type="match status" value="1"/>
</dbReference>
<dbReference type="InterPro" id="IPR029071">
    <property type="entry name" value="Ubiquitin-like_domsf"/>
</dbReference>
<keyword evidence="4" id="KW-1185">Reference proteome</keyword>
<organism evidence="3 4">
    <name type="scientific">Electrophorus voltai</name>
    <dbReference type="NCBI Taxonomy" id="2609070"/>
    <lineage>
        <taxon>Eukaryota</taxon>
        <taxon>Metazoa</taxon>
        <taxon>Chordata</taxon>
        <taxon>Craniata</taxon>
        <taxon>Vertebrata</taxon>
        <taxon>Euteleostomi</taxon>
        <taxon>Actinopterygii</taxon>
        <taxon>Neopterygii</taxon>
        <taxon>Teleostei</taxon>
        <taxon>Ostariophysi</taxon>
        <taxon>Gymnotiformes</taxon>
        <taxon>Gymnotoidei</taxon>
        <taxon>Gymnotidae</taxon>
        <taxon>Electrophorus</taxon>
    </lineage>
</organism>
<accession>A0AAD9DQQ8</accession>
<dbReference type="PROSITE" id="PS50200">
    <property type="entry name" value="RA"/>
    <property type="match status" value="1"/>
</dbReference>
<protein>
    <recommendedName>
        <fullName evidence="5">Ras-associating domain-containing protein</fullName>
    </recommendedName>
</protein>
<dbReference type="InterPro" id="IPR000159">
    <property type="entry name" value="RA_dom"/>
</dbReference>
<evidence type="ECO:0008006" key="5">
    <source>
        <dbReference type="Google" id="ProtNLM"/>
    </source>
</evidence>
<dbReference type="SMART" id="SM00314">
    <property type="entry name" value="RA"/>
    <property type="match status" value="1"/>
</dbReference>
<evidence type="ECO:0000259" key="1">
    <source>
        <dbReference type="PROSITE" id="PS50200"/>
    </source>
</evidence>
<evidence type="ECO:0000313" key="4">
    <source>
        <dbReference type="Proteomes" id="UP001239994"/>
    </source>
</evidence>
<gene>
    <name evidence="3" type="ORF">P4O66_013662</name>
</gene>
<dbReference type="EMBL" id="JAROKS010000020">
    <property type="protein sequence ID" value="KAK1791670.1"/>
    <property type="molecule type" value="Genomic_DNA"/>
</dbReference>
<feature type="domain" description="Ras-associating" evidence="1">
    <location>
        <begin position="67"/>
        <end position="149"/>
    </location>
</feature>
<dbReference type="PROSITE" id="PS50951">
    <property type="entry name" value="SARAH"/>
    <property type="match status" value="1"/>
</dbReference>
<dbReference type="Pfam" id="PF16517">
    <property type="entry name" value="Nore1-SARAH"/>
    <property type="match status" value="1"/>
</dbReference>
<evidence type="ECO:0000259" key="2">
    <source>
        <dbReference type="PROSITE" id="PS50951"/>
    </source>
</evidence>
<dbReference type="Proteomes" id="UP001239994">
    <property type="component" value="Unassembled WGS sequence"/>
</dbReference>
<name>A0AAD9DQQ8_9TELE</name>
<dbReference type="InterPro" id="IPR011524">
    <property type="entry name" value="SARAH_dom"/>
</dbReference>
<evidence type="ECO:0000313" key="3">
    <source>
        <dbReference type="EMBL" id="KAK1791670.1"/>
    </source>
</evidence>
<dbReference type="Gene3D" id="3.10.20.90">
    <property type="entry name" value="Phosphatidylinositol 3-kinase Catalytic Subunit, Chain A, domain 1"/>
    <property type="match status" value="1"/>
</dbReference>
<proteinExistence type="predicted"/>
<dbReference type="AlphaFoldDB" id="A0AAD9DQQ8"/>
<comment type="caution">
    <text evidence="3">The sequence shown here is derived from an EMBL/GenBank/DDBJ whole genome shotgun (WGS) entry which is preliminary data.</text>
</comment>
<sequence length="206" mass="24186">MKELMIIIIISWLQEEGELIVEGLLNISWGLRRPIRLQMQDDNERFHFVCAGMWGSESMHSSRWTLVFTPAYGSVTNVRVNSKMTAKQVVSLLLNKFLVENKTDEFALYVVHESGERTKFKDTEYPLVSRVLHGPCEKIAKIFILERDLGEEVTYDVAQYIKFEMSVLDSFVKRLKEEEEREILKLTRKYVILHQCYCSCYSFILE</sequence>
<dbReference type="PANTHER" id="PTHR22738">
    <property type="entry name" value="RASSF"/>
    <property type="match status" value="1"/>
</dbReference>
<dbReference type="GO" id="GO:0007165">
    <property type="term" value="P:signal transduction"/>
    <property type="evidence" value="ECO:0007669"/>
    <property type="project" value="InterPro"/>
</dbReference>
<dbReference type="InterPro" id="IPR033614">
    <property type="entry name" value="RASSF1-6"/>
</dbReference>
<dbReference type="Pfam" id="PF00788">
    <property type="entry name" value="RA"/>
    <property type="match status" value="1"/>
</dbReference>
<feature type="domain" description="SARAH" evidence="2">
    <location>
        <begin position="157"/>
        <end position="204"/>
    </location>
</feature>
<dbReference type="PANTHER" id="PTHR22738:SF4">
    <property type="entry name" value="RAS ASSOCIATION DOMAIN-CONTAINING PROTEIN 4"/>
    <property type="match status" value="1"/>
</dbReference>
<reference evidence="3" key="1">
    <citation type="submission" date="2023-03" db="EMBL/GenBank/DDBJ databases">
        <title>Electrophorus voltai genome.</title>
        <authorList>
            <person name="Bian C."/>
        </authorList>
    </citation>
    <scope>NUCLEOTIDE SEQUENCE</scope>
    <source>
        <strain evidence="3">CB-2022</strain>
        <tissue evidence="3">Muscle</tissue>
    </source>
</reference>